<dbReference type="EMBL" id="KU878088">
    <property type="protein sequence ID" value="AMS01139.1"/>
    <property type="molecule type" value="Genomic_DNA"/>
</dbReference>
<evidence type="ECO:0000313" key="1">
    <source>
        <dbReference type="EMBL" id="AMS01139.1"/>
    </source>
</evidence>
<sequence>MGLPSLIINFEEIKDPIIRAINEAAISVSVGDVTLDSSSITIDTTEIEKSLDDILSKLGTVDSNIKLVQDASKNILNSLIAHDNNLKNSMDQLGTKIDNILSTTTSMFNILEEIKKQLATEGNQRAIGYSLAVPSVAGSYTKVFTSDKDTILTGITISQSAWNNNDKWSLKIGDFIMFDRIYTKNRGEHKELKKFFPVPANTPVTFQFDNTSSANSKYVWFDIDYIEIDKPTV</sequence>
<organism evidence="1 2">
    <name type="scientific">Bacillus phage AR9</name>
    <dbReference type="NCBI Taxonomy" id="1815509"/>
    <lineage>
        <taxon>Viruses</taxon>
        <taxon>Duplodnaviria</taxon>
        <taxon>Heunggongvirae</taxon>
        <taxon>Uroviricota</taxon>
        <taxon>Caudoviricetes</taxon>
        <taxon>Takahashivirus</taxon>
        <taxon>Bacillus phage PBS1</taxon>
    </lineage>
</organism>
<dbReference type="GeneID" id="29058773"/>
<accession>A0A172JHW5</accession>
<dbReference type="Proteomes" id="UP000202618">
    <property type="component" value="Segment"/>
</dbReference>
<dbReference type="OrthoDB" id="37786at10239"/>
<name>A0A172JHW5_BPPB1</name>
<proteinExistence type="predicted"/>
<protein>
    <submittedName>
        <fullName evidence="1">Uncharacterized protein</fullName>
    </submittedName>
</protein>
<dbReference type="KEGG" id="vg:29058773"/>
<reference evidence="1 2" key="1">
    <citation type="journal article" date="2016" name="Virology">
        <title>The genome of AR9, a giant transducing Bacillus phage encoding two multisubunit RNA polymerases.</title>
        <authorList>
            <person name="Lavysh D."/>
            <person name="Sokolova M."/>
            <person name="Minakhin L."/>
            <person name="Yakunina M."/>
            <person name="Artamonova T."/>
            <person name="Kozyavkin S."/>
            <person name="Makarova K.S."/>
            <person name="Koonin E.V."/>
            <person name="Severinov K."/>
        </authorList>
    </citation>
    <scope>NUCLEOTIDE SEQUENCE [LARGE SCALE GENOMIC DNA]</scope>
</reference>
<gene>
    <name evidence="1" type="ORF">AR9_g054</name>
</gene>
<dbReference type="RefSeq" id="YP_009282959.1">
    <property type="nucleotide sequence ID" value="NC_031039.1"/>
</dbReference>
<evidence type="ECO:0000313" key="2">
    <source>
        <dbReference type="Proteomes" id="UP000202618"/>
    </source>
</evidence>